<evidence type="ECO:0000313" key="2">
    <source>
        <dbReference type="Proteomes" id="UP000241769"/>
    </source>
</evidence>
<dbReference type="EMBL" id="MDYQ01000163">
    <property type="protein sequence ID" value="PRP80028.1"/>
    <property type="molecule type" value="Genomic_DNA"/>
</dbReference>
<organism evidence="1 2">
    <name type="scientific">Planoprotostelium fungivorum</name>
    <dbReference type="NCBI Taxonomy" id="1890364"/>
    <lineage>
        <taxon>Eukaryota</taxon>
        <taxon>Amoebozoa</taxon>
        <taxon>Evosea</taxon>
        <taxon>Variosea</taxon>
        <taxon>Cavosteliida</taxon>
        <taxon>Cavosteliaceae</taxon>
        <taxon>Planoprotostelium</taxon>
    </lineage>
</organism>
<protein>
    <submittedName>
        <fullName evidence="1">Liver stage antigen 3</fullName>
    </submittedName>
</protein>
<proteinExistence type="predicted"/>
<gene>
    <name evidence="1" type="ORF">PROFUN_12315</name>
</gene>
<dbReference type="Proteomes" id="UP000241769">
    <property type="component" value="Unassembled WGS sequence"/>
</dbReference>
<keyword evidence="2" id="KW-1185">Reference proteome</keyword>
<dbReference type="InParanoid" id="A0A2P6N7V1"/>
<name>A0A2P6N7V1_9EUKA</name>
<dbReference type="AlphaFoldDB" id="A0A2P6N7V1"/>
<sequence>MENWWKIGQDTRAQIGRSITITTHTYTQLTLFIRTMPVLQKIKSLVHKDKKSVHHENEQQPIQPLTHELEAEQLSREGDLFTPVMKTVEAEPVFLRRETTAEAATVLPVREVEATILSKEPTTYEKVEKPTVIVEHIHPVEKEEIQPVIYREREQLDVMQVTQLLHETEIRPTIVERRELAPKVRAPVVEKATIEENVILPSIQRDATLRTQHVHEPIVNEIIKKTVIEEITPVLNREIISPTVLQQTQPIYEKIIEAPVVVREVRQVKDLGVRYEGGSCPDFIQLGSTAGRSLVMAEPSL</sequence>
<reference evidence="1 2" key="1">
    <citation type="journal article" date="2018" name="Genome Biol. Evol.">
        <title>Multiple Roots of Fruiting Body Formation in Amoebozoa.</title>
        <authorList>
            <person name="Hillmann F."/>
            <person name="Forbes G."/>
            <person name="Novohradska S."/>
            <person name="Ferling I."/>
            <person name="Riege K."/>
            <person name="Groth M."/>
            <person name="Westermann M."/>
            <person name="Marz M."/>
            <person name="Spaller T."/>
            <person name="Winckler T."/>
            <person name="Schaap P."/>
            <person name="Glockner G."/>
        </authorList>
    </citation>
    <scope>NUCLEOTIDE SEQUENCE [LARGE SCALE GENOMIC DNA]</scope>
    <source>
        <strain evidence="1 2">Jena</strain>
    </source>
</reference>
<comment type="caution">
    <text evidence="1">The sequence shown here is derived from an EMBL/GenBank/DDBJ whole genome shotgun (WGS) entry which is preliminary data.</text>
</comment>
<evidence type="ECO:0000313" key="1">
    <source>
        <dbReference type="EMBL" id="PRP80028.1"/>
    </source>
</evidence>
<dbReference type="OrthoDB" id="2118965at2759"/>
<accession>A0A2P6N7V1</accession>